<reference evidence="3" key="1">
    <citation type="journal article" date="2019" name="Int. J. Syst. Evol. Microbiol.">
        <title>The Global Catalogue of Microorganisms (GCM) 10K type strain sequencing project: providing services to taxonomists for standard genome sequencing and annotation.</title>
        <authorList>
            <consortium name="The Broad Institute Genomics Platform"/>
            <consortium name="The Broad Institute Genome Sequencing Center for Infectious Disease"/>
            <person name="Wu L."/>
            <person name="Ma J."/>
        </authorList>
    </citation>
    <scope>NUCLEOTIDE SEQUENCE [LARGE SCALE GENOMIC DNA]</scope>
    <source>
        <strain evidence="3">JCM 12149</strain>
    </source>
</reference>
<organism evidence="2 3">
    <name type="scientific">Lentibacillus halophilus</name>
    <dbReference type="NCBI Taxonomy" id="295065"/>
    <lineage>
        <taxon>Bacteria</taxon>
        <taxon>Bacillati</taxon>
        <taxon>Bacillota</taxon>
        <taxon>Bacilli</taxon>
        <taxon>Bacillales</taxon>
        <taxon>Bacillaceae</taxon>
        <taxon>Lentibacillus</taxon>
    </lineage>
</organism>
<dbReference type="EMBL" id="BAAADM010000041">
    <property type="protein sequence ID" value="GAA0440257.1"/>
    <property type="molecule type" value="Genomic_DNA"/>
</dbReference>
<feature type="repeat" description="TPR" evidence="1">
    <location>
        <begin position="399"/>
        <end position="432"/>
    </location>
</feature>
<dbReference type="InterPro" id="IPR011990">
    <property type="entry name" value="TPR-like_helical_dom_sf"/>
</dbReference>
<gene>
    <name evidence="2" type="ORF">GCM10008983_16520</name>
</gene>
<dbReference type="PROSITE" id="PS50005">
    <property type="entry name" value="TPR"/>
    <property type="match status" value="1"/>
</dbReference>
<dbReference type="RefSeq" id="WP_343752367.1">
    <property type="nucleotide sequence ID" value="NZ_BAAADM010000041.1"/>
</dbReference>
<proteinExistence type="predicted"/>
<evidence type="ECO:0000313" key="3">
    <source>
        <dbReference type="Proteomes" id="UP001501459"/>
    </source>
</evidence>
<dbReference type="SUPFAM" id="SSF48452">
    <property type="entry name" value="TPR-like"/>
    <property type="match status" value="1"/>
</dbReference>
<keyword evidence="1" id="KW-0802">TPR repeat</keyword>
<comment type="caution">
    <text evidence="2">The sequence shown here is derived from an EMBL/GenBank/DDBJ whole genome shotgun (WGS) entry which is preliminary data.</text>
</comment>
<accession>A0ABP3J607</accession>
<dbReference type="InterPro" id="IPR019734">
    <property type="entry name" value="TPR_rpt"/>
</dbReference>
<dbReference type="Proteomes" id="UP001501459">
    <property type="component" value="Unassembled WGS sequence"/>
</dbReference>
<protein>
    <submittedName>
        <fullName evidence="2">Uncharacterized protein</fullName>
    </submittedName>
</protein>
<evidence type="ECO:0000256" key="1">
    <source>
        <dbReference type="PROSITE-ProRule" id="PRU00339"/>
    </source>
</evidence>
<name>A0ABP3J607_9BACI</name>
<evidence type="ECO:0000313" key="2">
    <source>
        <dbReference type="EMBL" id="GAA0440257.1"/>
    </source>
</evidence>
<sequence>MTEDQFLIYNSQQKPIRVKPERMVFYRQAEIIEAVNESQEMYYLFFYNYHFLTAAKAKKLKRGSFIASAFKHGMVFHAPHPFINLLFSFNHSPIIRHFDTLMSTLKKRYTLPENAFILTFFESFVSKKRLFQEIKAMFYVYRRSGQTFQGYRIIRILMEFAPEHRFVREMSDDKSFTPYPDRYNSYDNEIIQADSIFAERTYYAHRHDTSYYQPLITYLESYSRWMDLLALYSEQLAINPSTALYQSFISLAEHHLDTCQIIQILEGLYYYILDFPPLTSDLLKRYADSQRVEKTLILLNRLDMVPQDAPIDAIRKMLSHLDLTSHSLRVELLHTLIQTVARFCAEEEARNIFHHILSVLLVTHEPEFIKSLLKPFMDNRSVHPFYVKMDRMETFSDDVEQMQPLGELYEEFDQLPKAMECFSWEMELNPYNPTPVKNVSNIYKKWGYEKEAKAYRELLKTMQKQS</sequence>
<keyword evidence="3" id="KW-1185">Reference proteome</keyword>